<protein>
    <submittedName>
        <fullName evidence="2">Uncharacterized protein</fullName>
    </submittedName>
</protein>
<feature type="transmembrane region" description="Helical" evidence="1">
    <location>
        <begin position="269"/>
        <end position="291"/>
    </location>
</feature>
<evidence type="ECO:0000313" key="3">
    <source>
        <dbReference type="Proteomes" id="UP001576774"/>
    </source>
</evidence>
<keyword evidence="3" id="KW-1185">Reference proteome</keyword>
<evidence type="ECO:0000313" key="2">
    <source>
        <dbReference type="EMBL" id="MFB2876866.1"/>
    </source>
</evidence>
<accession>A0ABV4X3H1</accession>
<dbReference type="EMBL" id="JBHFNQ010000064">
    <property type="protein sequence ID" value="MFB2876866.1"/>
    <property type="molecule type" value="Genomic_DNA"/>
</dbReference>
<feature type="transmembrane region" description="Helical" evidence="1">
    <location>
        <begin position="6"/>
        <end position="26"/>
    </location>
</feature>
<keyword evidence="1" id="KW-0472">Membrane</keyword>
<comment type="caution">
    <text evidence="2">The sequence shown here is derived from an EMBL/GenBank/DDBJ whole genome shotgun (WGS) entry which is preliminary data.</text>
</comment>
<evidence type="ECO:0000256" key="1">
    <source>
        <dbReference type="SAM" id="Phobius"/>
    </source>
</evidence>
<feature type="transmembrane region" description="Helical" evidence="1">
    <location>
        <begin position="333"/>
        <end position="349"/>
    </location>
</feature>
<proteinExistence type="predicted"/>
<keyword evidence="1" id="KW-1133">Transmembrane helix</keyword>
<dbReference type="Proteomes" id="UP001576774">
    <property type="component" value="Unassembled WGS sequence"/>
</dbReference>
<feature type="transmembrane region" description="Helical" evidence="1">
    <location>
        <begin position="47"/>
        <end position="66"/>
    </location>
</feature>
<feature type="transmembrane region" description="Helical" evidence="1">
    <location>
        <begin position="160"/>
        <end position="187"/>
    </location>
</feature>
<feature type="transmembrane region" description="Helical" evidence="1">
    <location>
        <begin position="86"/>
        <end position="108"/>
    </location>
</feature>
<gene>
    <name evidence="2" type="ORF">ACE1CC_08220</name>
</gene>
<dbReference type="RefSeq" id="WP_413269986.1">
    <property type="nucleotide sequence ID" value="NZ_JBHFNQ010000064.1"/>
</dbReference>
<keyword evidence="1" id="KW-0812">Transmembrane</keyword>
<feature type="transmembrane region" description="Helical" evidence="1">
    <location>
        <begin position="232"/>
        <end position="257"/>
    </location>
</feature>
<organism evidence="2 3">
    <name type="scientific">Floridaenema aerugineum BLCC-F46</name>
    <dbReference type="NCBI Taxonomy" id="3153654"/>
    <lineage>
        <taxon>Bacteria</taxon>
        <taxon>Bacillati</taxon>
        <taxon>Cyanobacteriota</taxon>
        <taxon>Cyanophyceae</taxon>
        <taxon>Oscillatoriophycideae</taxon>
        <taxon>Aerosakkonematales</taxon>
        <taxon>Aerosakkonemataceae</taxon>
        <taxon>Floridanema</taxon>
        <taxon>Floridanema aerugineum</taxon>
    </lineage>
</organism>
<reference evidence="2 3" key="1">
    <citation type="submission" date="2024-09" db="EMBL/GenBank/DDBJ databases">
        <title>Floridaenema gen nov. (Aerosakkonemataceae, Aerosakkonematales ord. nov., Cyanobacteria) from benthic tropical and subtropical fresh waters, with the description of four new species.</title>
        <authorList>
            <person name="Moretto J.A."/>
            <person name="Berthold D.E."/>
            <person name="Lefler F.W."/>
            <person name="Huang I.-S."/>
            <person name="Laughinghouse H. IV."/>
        </authorList>
    </citation>
    <scope>NUCLEOTIDE SEQUENCE [LARGE SCALE GENOMIC DNA]</scope>
    <source>
        <strain evidence="2 3">BLCC-F46</strain>
    </source>
</reference>
<sequence>MAFIVSVIGIGFIFLGISAISLHLAYRKYSSDIWKSTYRGEKGFWLEFNRSWILIGNTLYLLIYVFGKETREFFRLDTATKIEYSFLNISYCVILILLLISLYILGWIHFSKGPNILKDLEKKEFKDPPEKYGSYWKRFKKRNKKTGEPKSYFNSYEYPYLCYLLYSAVNFLGLAIFVFSISFYAFLKNGSTLNILKCSVIKVLDSIHSIAQAHAYGIPYNFPALDYFSIKFIAVAGIYSSLFFCSAIIVFCEMFLFQETLSIVGKTGAFWAYCLIMITGVITITVGYFYYEEVYTKLEDKLNELKIIHESSYLIENYIPINIFNKILRRHPIFFPTFITLLLPAIKILRNIGALW</sequence>
<name>A0ABV4X3H1_9CYAN</name>